<reference evidence="2 3" key="1">
    <citation type="submission" date="2018-07" db="EMBL/GenBank/DDBJ databases">
        <title>Genomic Encyclopedia of Type Strains, Phase IV (KMG-IV): sequencing the most valuable type-strain genomes for metagenomic binning, comparative biology and taxonomic classification.</title>
        <authorList>
            <person name="Goeker M."/>
        </authorList>
    </citation>
    <scope>NUCLEOTIDE SEQUENCE [LARGE SCALE GENOMIC DNA]</scope>
    <source>
        <strain evidence="2 3">DSM 44290</strain>
    </source>
</reference>
<dbReference type="GO" id="GO:0006950">
    <property type="term" value="P:response to stress"/>
    <property type="evidence" value="ECO:0007669"/>
    <property type="project" value="TreeGrafter"/>
</dbReference>
<gene>
    <name evidence="2" type="ORF">DFR76_102482</name>
</gene>
<sequence length="166" mass="18455">MSEPEQRAELETRIAEDIRALTAVSEQIGHVFARANDLRANDFRALMHVAHAETEGRALTAGQLSTQMGMSQAAVTYLVERMIESGHLRRESDPSDRRRVLLHYDEPGMALARDFFGPLGERNRSALSDFPEADLDAAHRVLRTLIEAMRGHYAGLIGPPTSPPPR</sequence>
<dbReference type="PANTHER" id="PTHR33164">
    <property type="entry name" value="TRANSCRIPTIONAL REGULATOR, MARR FAMILY"/>
    <property type="match status" value="1"/>
</dbReference>
<dbReference type="Proteomes" id="UP000254869">
    <property type="component" value="Unassembled WGS sequence"/>
</dbReference>
<evidence type="ECO:0000313" key="3">
    <source>
        <dbReference type="Proteomes" id="UP000254869"/>
    </source>
</evidence>
<keyword evidence="3" id="KW-1185">Reference proteome</keyword>
<dbReference type="GO" id="GO:0003700">
    <property type="term" value="F:DNA-binding transcription factor activity"/>
    <property type="evidence" value="ECO:0007669"/>
    <property type="project" value="InterPro"/>
</dbReference>
<proteinExistence type="predicted"/>
<dbReference type="Gene3D" id="1.10.10.10">
    <property type="entry name" value="Winged helix-like DNA-binding domain superfamily/Winged helix DNA-binding domain"/>
    <property type="match status" value="1"/>
</dbReference>
<evidence type="ECO:0000259" key="1">
    <source>
        <dbReference type="PROSITE" id="PS50995"/>
    </source>
</evidence>
<organism evidence="2 3">
    <name type="scientific">Nocardia pseudobrasiliensis</name>
    <dbReference type="NCBI Taxonomy" id="45979"/>
    <lineage>
        <taxon>Bacteria</taxon>
        <taxon>Bacillati</taxon>
        <taxon>Actinomycetota</taxon>
        <taxon>Actinomycetes</taxon>
        <taxon>Mycobacteriales</taxon>
        <taxon>Nocardiaceae</taxon>
        <taxon>Nocardia</taxon>
    </lineage>
</organism>
<dbReference type="PROSITE" id="PS50995">
    <property type="entry name" value="HTH_MARR_2"/>
    <property type="match status" value="1"/>
</dbReference>
<dbReference type="InterPro" id="IPR036388">
    <property type="entry name" value="WH-like_DNA-bd_sf"/>
</dbReference>
<evidence type="ECO:0000313" key="2">
    <source>
        <dbReference type="EMBL" id="RDI68081.1"/>
    </source>
</evidence>
<feature type="domain" description="HTH marR-type" evidence="1">
    <location>
        <begin position="7"/>
        <end position="147"/>
    </location>
</feature>
<dbReference type="InterPro" id="IPR000835">
    <property type="entry name" value="HTH_MarR-typ"/>
</dbReference>
<dbReference type="PANTHER" id="PTHR33164:SF106">
    <property type="entry name" value="TRANSCRIPTIONAL REGULATORY PROTEIN"/>
    <property type="match status" value="1"/>
</dbReference>
<dbReference type="AlphaFoldDB" id="A0A370ID82"/>
<dbReference type="EMBL" id="QQBC01000002">
    <property type="protein sequence ID" value="RDI68081.1"/>
    <property type="molecule type" value="Genomic_DNA"/>
</dbReference>
<dbReference type="InterPro" id="IPR036390">
    <property type="entry name" value="WH_DNA-bd_sf"/>
</dbReference>
<dbReference type="Pfam" id="PF12802">
    <property type="entry name" value="MarR_2"/>
    <property type="match status" value="1"/>
</dbReference>
<dbReference type="InterPro" id="IPR039422">
    <property type="entry name" value="MarR/SlyA-like"/>
</dbReference>
<name>A0A370ID82_9NOCA</name>
<dbReference type="STRING" id="1210086.GCA_001613105_01059"/>
<comment type="caution">
    <text evidence="2">The sequence shown here is derived from an EMBL/GenBank/DDBJ whole genome shotgun (WGS) entry which is preliminary data.</text>
</comment>
<dbReference type="SMART" id="SM00347">
    <property type="entry name" value="HTH_MARR"/>
    <property type="match status" value="1"/>
</dbReference>
<dbReference type="RefSeq" id="WP_114755512.1">
    <property type="nucleotide sequence ID" value="NZ_QQBC01000002.1"/>
</dbReference>
<accession>A0A370ID82</accession>
<protein>
    <submittedName>
        <fullName evidence="2">MarR family transcriptional regulator</fullName>
    </submittedName>
</protein>
<dbReference type="SUPFAM" id="SSF46785">
    <property type="entry name" value="Winged helix' DNA-binding domain"/>
    <property type="match status" value="1"/>
</dbReference>